<reference evidence="1" key="1">
    <citation type="journal article" date="2016" name="Virology">
        <title>Vesicle-like virion of Haloarcula hispanica pleomorphic virus 3 preserves high infectivity in saturated salt.</title>
        <authorList>
            <person name="Demina T.A."/>
            <person name="Atanasova N.S."/>
            <person name="Pietila M.K."/>
            <person name="Oksanen H.M."/>
            <person name="Bamford D.H."/>
        </authorList>
    </citation>
    <scope>NUCLEOTIDE SEQUENCE [LARGE SCALE GENOMIC DNA]</scope>
    <source>
        <strain evidence="1">A</strain>
    </source>
</reference>
<evidence type="ECO:0000313" key="1">
    <source>
        <dbReference type="EMBL" id="ANW09670.1"/>
    </source>
</evidence>
<protein>
    <submittedName>
        <fullName evidence="1">Uncharacterized protein</fullName>
    </submittedName>
</protein>
<name>A0A1C8V5Z0_9VIRU</name>
<dbReference type="Proteomes" id="UP000241949">
    <property type="component" value="Segment"/>
</dbReference>
<dbReference type="KEGG" id="vg:54989034"/>
<dbReference type="GeneID" id="54989034"/>
<evidence type="ECO:0000313" key="2">
    <source>
        <dbReference type="Proteomes" id="UP000241949"/>
    </source>
</evidence>
<organism evidence="1">
    <name type="scientific">Haloarcula hispanica pleomorphic virus 3</name>
    <dbReference type="NCBI Taxonomy" id="1879051"/>
    <lineage>
        <taxon>Viruses</taxon>
        <taxon>Monodnaviria</taxon>
        <taxon>Trapavirae</taxon>
        <taxon>Saleviricota</taxon>
        <taxon>Huolimaviricetes</taxon>
        <taxon>Haloruvirales</taxon>
        <taxon>Pleolipoviridae</taxon>
        <taxon>Betapleolipovirus</taxon>
        <taxon>Betapleolipovirus thailandense</taxon>
        <taxon>Betapleolipovirus HHPV3</taxon>
    </lineage>
</organism>
<sequence>MTQKLIDSRSVNETGNIQLIKTGHEDYEIRCSDQGRPLYVENTDDALSLISAVAEFAEEVEKL</sequence>
<dbReference type="EMBL" id="KX344510">
    <property type="protein sequence ID" value="ANW09670.1"/>
    <property type="molecule type" value="Genomic_DNA"/>
</dbReference>
<accession>A0A1C8V5Z0</accession>
<keyword evidence="2" id="KW-1185">Reference proteome</keyword>
<dbReference type="RefSeq" id="YP_009798572.1">
    <property type="nucleotide sequence ID" value="NC_047928.1"/>
</dbReference>
<proteinExistence type="predicted"/>